<evidence type="ECO:0000313" key="11">
    <source>
        <dbReference type="Proteomes" id="UP001318860"/>
    </source>
</evidence>
<comment type="subcellular location">
    <subcellularLocation>
        <location evidence="1">Nucleus</location>
    </subcellularLocation>
</comment>
<dbReference type="Pfam" id="PF00319">
    <property type="entry name" value="SRF-TF"/>
    <property type="match status" value="1"/>
</dbReference>
<evidence type="ECO:0000256" key="4">
    <source>
        <dbReference type="ARBA" id="ARBA00023163"/>
    </source>
</evidence>
<reference evidence="9 11" key="1">
    <citation type="journal article" date="2021" name="Comput. Struct. Biotechnol. J.">
        <title>De novo genome assembly of the potent medicinal plant Rehmannia glutinosa using nanopore technology.</title>
        <authorList>
            <person name="Ma L."/>
            <person name="Dong C."/>
            <person name="Song C."/>
            <person name="Wang X."/>
            <person name="Zheng X."/>
            <person name="Niu Y."/>
            <person name="Chen S."/>
            <person name="Feng W."/>
        </authorList>
    </citation>
    <scope>NUCLEOTIDE SEQUENCE [LARGE SCALE GENOMIC DNA]</scope>
    <source>
        <strain evidence="9">DH-2019</strain>
    </source>
</reference>
<evidence type="ECO:0000256" key="1">
    <source>
        <dbReference type="ARBA" id="ARBA00004123"/>
    </source>
</evidence>
<evidence type="ECO:0000256" key="2">
    <source>
        <dbReference type="ARBA" id="ARBA00023015"/>
    </source>
</evidence>
<keyword evidence="6" id="KW-0175">Coiled coil</keyword>
<dbReference type="InterPro" id="IPR036879">
    <property type="entry name" value="TF_MADSbox_sf"/>
</dbReference>
<feature type="domain" description="K-box" evidence="8">
    <location>
        <begin position="83"/>
        <end position="166"/>
    </location>
</feature>
<evidence type="ECO:0000313" key="9">
    <source>
        <dbReference type="EMBL" id="KAK6137601.1"/>
    </source>
</evidence>
<feature type="domain" description="MADS-box" evidence="7">
    <location>
        <begin position="1"/>
        <end position="61"/>
    </location>
</feature>
<dbReference type="SUPFAM" id="SSF55455">
    <property type="entry name" value="SRF-like"/>
    <property type="match status" value="1"/>
</dbReference>
<evidence type="ECO:0000256" key="6">
    <source>
        <dbReference type="SAM" id="Coils"/>
    </source>
</evidence>
<dbReference type="PANTHER" id="PTHR48019">
    <property type="entry name" value="SERUM RESPONSE FACTOR HOMOLOG"/>
    <property type="match status" value="1"/>
</dbReference>
<evidence type="ECO:0008006" key="12">
    <source>
        <dbReference type="Google" id="ProtNLM"/>
    </source>
</evidence>
<dbReference type="InterPro" id="IPR033896">
    <property type="entry name" value="MEF2-like_N"/>
</dbReference>
<keyword evidence="11" id="KW-1185">Reference proteome</keyword>
<feature type="coiled-coil region" evidence="6">
    <location>
        <begin position="83"/>
        <end position="162"/>
    </location>
</feature>
<dbReference type="EMBL" id="JABTTQ020000824">
    <property type="protein sequence ID" value="KAK6137601.1"/>
    <property type="molecule type" value="Genomic_DNA"/>
</dbReference>
<dbReference type="PROSITE" id="PS50066">
    <property type="entry name" value="MADS_BOX_2"/>
    <property type="match status" value="1"/>
</dbReference>
<evidence type="ECO:0000259" key="8">
    <source>
        <dbReference type="PROSITE" id="PS51297"/>
    </source>
</evidence>
<keyword evidence="3" id="KW-0238">DNA-binding</keyword>
<dbReference type="PRINTS" id="PR00404">
    <property type="entry name" value="MADSDOMAIN"/>
</dbReference>
<dbReference type="InterPro" id="IPR050142">
    <property type="entry name" value="MADS-box/MEF2_TF"/>
</dbReference>
<gene>
    <name evidence="10" type="ORF">DH2020_028559</name>
    <name evidence="9" type="ORF">DH2020_028658</name>
</gene>
<dbReference type="Gene3D" id="3.40.1810.10">
    <property type="entry name" value="Transcription factor, MADS-box"/>
    <property type="match status" value="1"/>
</dbReference>
<evidence type="ECO:0000313" key="10">
    <source>
        <dbReference type="EMBL" id="KAK6137633.1"/>
    </source>
</evidence>
<name>A0ABR0VQS2_REHGL</name>
<dbReference type="InterPro" id="IPR002100">
    <property type="entry name" value="TF_MADSbox"/>
</dbReference>
<dbReference type="CDD" id="cd00265">
    <property type="entry name" value="MADS_MEF2_like"/>
    <property type="match status" value="1"/>
</dbReference>
<dbReference type="EMBL" id="JABTTQ020000822">
    <property type="protein sequence ID" value="KAK6137633.1"/>
    <property type="molecule type" value="Genomic_DNA"/>
</dbReference>
<organism evidence="9 11">
    <name type="scientific">Rehmannia glutinosa</name>
    <name type="common">Chinese foxglove</name>
    <dbReference type="NCBI Taxonomy" id="99300"/>
    <lineage>
        <taxon>Eukaryota</taxon>
        <taxon>Viridiplantae</taxon>
        <taxon>Streptophyta</taxon>
        <taxon>Embryophyta</taxon>
        <taxon>Tracheophyta</taxon>
        <taxon>Spermatophyta</taxon>
        <taxon>Magnoliopsida</taxon>
        <taxon>eudicotyledons</taxon>
        <taxon>Gunneridae</taxon>
        <taxon>Pentapetalae</taxon>
        <taxon>asterids</taxon>
        <taxon>lamiids</taxon>
        <taxon>Lamiales</taxon>
        <taxon>Orobanchaceae</taxon>
        <taxon>Rehmannieae</taxon>
        <taxon>Rehmannia</taxon>
    </lineage>
</organism>
<dbReference type="Proteomes" id="UP001318860">
    <property type="component" value="Unassembled WGS sequence"/>
</dbReference>
<keyword evidence="2" id="KW-0805">Transcription regulation</keyword>
<protein>
    <recommendedName>
        <fullName evidence="12">MADS-box protein</fullName>
    </recommendedName>
</protein>
<dbReference type="PROSITE" id="PS51297">
    <property type="entry name" value="K_BOX"/>
    <property type="match status" value="1"/>
</dbReference>
<dbReference type="SMART" id="SM00432">
    <property type="entry name" value="MADS"/>
    <property type="match status" value="1"/>
</dbReference>
<evidence type="ECO:0000259" key="7">
    <source>
        <dbReference type="PROSITE" id="PS50066"/>
    </source>
</evidence>
<comment type="caution">
    <text evidence="9">The sequence shown here is derived from an EMBL/GenBank/DDBJ whole genome shotgun (WGS) entry which is preliminary data.</text>
</comment>
<accession>A0ABR0VQS2</accession>
<dbReference type="InterPro" id="IPR002487">
    <property type="entry name" value="TF_Kbox"/>
</dbReference>
<sequence length="169" mass="19672">MVRGKTELKRIENTSSRQVTFSKRRSGILKKAFELSVLCDAEIALVIFSSNGKLYEFSSSRVIDKTIERYLKNPKTRATMDNVQHLKDEADELHKKIELLEASQRRLLGDNLDSCSMDDLEDMELQLERSLKNIRARKIDQLKQQEENLMKANTELRKKVGTQNYTNFM</sequence>
<dbReference type="PROSITE" id="PS00350">
    <property type="entry name" value="MADS_BOX_1"/>
    <property type="match status" value="1"/>
</dbReference>
<keyword evidence="5" id="KW-0539">Nucleus</keyword>
<dbReference type="Pfam" id="PF01486">
    <property type="entry name" value="K-box"/>
    <property type="match status" value="1"/>
</dbReference>
<evidence type="ECO:0000256" key="5">
    <source>
        <dbReference type="ARBA" id="ARBA00023242"/>
    </source>
</evidence>
<reference evidence="9" key="2">
    <citation type="submission" date="2024-01" db="EMBL/GenBank/DDBJ databases">
        <authorList>
            <person name="Ma L."/>
        </authorList>
    </citation>
    <scope>NUCLEOTIDE SEQUENCE</scope>
    <source>
        <strain evidence="9">DH-2019</strain>
        <tissue evidence="9">Leaves</tissue>
    </source>
</reference>
<keyword evidence="4" id="KW-0804">Transcription</keyword>
<proteinExistence type="predicted"/>
<evidence type="ECO:0000256" key="3">
    <source>
        <dbReference type="ARBA" id="ARBA00023125"/>
    </source>
</evidence>